<dbReference type="NCBIfam" id="NF005592">
    <property type="entry name" value="PRK07322.1"/>
    <property type="match status" value="1"/>
</dbReference>
<dbReference type="Gene3D" id="3.40.50.2020">
    <property type="match status" value="1"/>
</dbReference>
<keyword evidence="2" id="KW-0328">Glycosyltransferase</keyword>
<dbReference type="InterPro" id="IPR000836">
    <property type="entry name" value="PRTase_dom"/>
</dbReference>
<protein>
    <submittedName>
        <fullName evidence="2">Phosphoribosyltransferase family protein</fullName>
    </submittedName>
</protein>
<name>A0ABV8VR23_9BACI</name>
<proteinExistence type="predicted"/>
<dbReference type="CDD" id="cd06223">
    <property type="entry name" value="PRTases_typeI"/>
    <property type="match status" value="1"/>
</dbReference>
<sequence length="180" mass="19672">MTEVYTLTIEGLERKLPIIPINDHLSIASFVILGDTELVCHVAPLLAEKLPEVDYIVTAEAKGIPLIHELTRVIGKKEYIIARKSVKAYMENPIVHKVNSITTTSEQILCLDGKDAKVLQGKKVALVDDVISTGESIQALEELVQEAGAEVVAKAAILAEGDAANREDFIFLEKLPVFVK</sequence>
<dbReference type="EMBL" id="JBHSDV010000001">
    <property type="protein sequence ID" value="MFC4386206.1"/>
    <property type="molecule type" value="Genomic_DNA"/>
</dbReference>
<comment type="caution">
    <text evidence="2">The sequence shown here is derived from an EMBL/GenBank/DDBJ whole genome shotgun (WGS) entry which is preliminary data.</text>
</comment>
<dbReference type="PANTHER" id="PTHR43218">
    <property type="entry name" value="PHOSPHORIBOSYLTRANSFERASE-RELATED"/>
    <property type="match status" value="1"/>
</dbReference>
<dbReference type="Proteomes" id="UP001595880">
    <property type="component" value="Unassembled WGS sequence"/>
</dbReference>
<dbReference type="Pfam" id="PF00156">
    <property type="entry name" value="Pribosyltran"/>
    <property type="match status" value="1"/>
</dbReference>
<dbReference type="GO" id="GO:0016757">
    <property type="term" value="F:glycosyltransferase activity"/>
    <property type="evidence" value="ECO:0007669"/>
    <property type="project" value="UniProtKB-KW"/>
</dbReference>
<organism evidence="2 3">
    <name type="scientific">Gracilibacillus marinus</name>
    <dbReference type="NCBI Taxonomy" id="630535"/>
    <lineage>
        <taxon>Bacteria</taxon>
        <taxon>Bacillati</taxon>
        <taxon>Bacillota</taxon>
        <taxon>Bacilli</taxon>
        <taxon>Bacillales</taxon>
        <taxon>Bacillaceae</taxon>
        <taxon>Gracilibacillus</taxon>
    </lineage>
</organism>
<keyword evidence="2" id="KW-0808">Transferase</keyword>
<accession>A0ABV8VR23</accession>
<feature type="domain" description="Phosphoribosyltransferase" evidence="1">
    <location>
        <begin position="53"/>
        <end position="168"/>
    </location>
</feature>
<keyword evidence="3" id="KW-1185">Reference proteome</keyword>
<evidence type="ECO:0000313" key="2">
    <source>
        <dbReference type="EMBL" id="MFC4386206.1"/>
    </source>
</evidence>
<dbReference type="RefSeq" id="WP_390194633.1">
    <property type="nucleotide sequence ID" value="NZ_JBHSDV010000001.1"/>
</dbReference>
<dbReference type="PANTHER" id="PTHR43218:SF1">
    <property type="entry name" value="PHOSPHORIBOSYLTRANSFERASE"/>
    <property type="match status" value="1"/>
</dbReference>
<reference evidence="3" key="1">
    <citation type="journal article" date="2019" name="Int. J. Syst. Evol. Microbiol.">
        <title>The Global Catalogue of Microorganisms (GCM) 10K type strain sequencing project: providing services to taxonomists for standard genome sequencing and annotation.</title>
        <authorList>
            <consortium name="The Broad Institute Genomics Platform"/>
            <consortium name="The Broad Institute Genome Sequencing Center for Infectious Disease"/>
            <person name="Wu L."/>
            <person name="Ma J."/>
        </authorList>
    </citation>
    <scope>NUCLEOTIDE SEQUENCE [LARGE SCALE GENOMIC DNA]</scope>
    <source>
        <strain evidence="3">KACC 14058</strain>
    </source>
</reference>
<evidence type="ECO:0000313" key="3">
    <source>
        <dbReference type="Proteomes" id="UP001595880"/>
    </source>
</evidence>
<evidence type="ECO:0000259" key="1">
    <source>
        <dbReference type="Pfam" id="PF00156"/>
    </source>
</evidence>
<dbReference type="SUPFAM" id="SSF53271">
    <property type="entry name" value="PRTase-like"/>
    <property type="match status" value="1"/>
</dbReference>
<gene>
    <name evidence="2" type="ORF">ACFOZ1_00145</name>
</gene>
<dbReference type="InterPro" id="IPR029057">
    <property type="entry name" value="PRTase-like"/>
</dbReference>